<reference evidence="1" key="2">
    <citation type="submission" date="2017-06" db="EMBL/GenBank/DDBJ databases">
        <title>WGS assembly of Brachypodium distachyon.</title>
        <authorList>
            <consortium name="The International Brachypodium Initiative"/>
            <person name="Lucas S."/>
            <person name="Harmon-Smith M."/>
            <person name="Lail K."/>
            <person name="Tice H."/>
            <person name="Grimwood J."/>
            <person name="Bruce D."/>
            <person name="Barry K."/>
            <person name="Shu S."/>
            <person name="Lindquist E."/>
            <person name="Wang M."/>
            <person name="Pitluck S."/>
            <person name="Vogel J.P."/>
            <person name="Garvin D.F."/>
            <person name="Mockler T.C."/>
            <person name="Schmutz J."/>
            <person name="Rokhsar D."/>
            <person name="Bevan M.W."/>
        </authorList>
    </citation>
    <scope>NUCLEOTIDE SEQUENCE</scope>
    <source>
        <strain evidence="1">Bd21</strain>
    </source>
</reference>
<name>I1IYP1_BRADI</name>
<dbReference type="OMA" id="KPCYPPY"/>
<evidence type="ECO:0000313" key="2">
    <source>
        <dbReference type="EnsemblPlants" id="KQJ83085"/>
    </source>
</evidence>
<reference evidence="2" key="3">
    <citation type="submission" date="2018-08" db="UniProtKB">
        <authorList>
            <consortium name="EnsemblPlants"/>
        </authorList>
    </citation>
    <scope>IDENTIFICATION</scope>
    <source>
        <strain evidence="2">cv. Bd21</strain>
    </source>
</reference>
<dbReference type="ExpressionAtlas" id="I1IYP1">
    <property type="expression patterns" value="baseline and differential"/>
</dbReference>
<reference evidence="1 2" key="1">
    <citation type="journal article" date="2010" name="Nature">
        <title>Genome sequencing and analysis of the model grass Brachypodium distachyon.</title>
        <authorList>
            <consortium name="International Brachypodium Initiative"/>
        </authorList>
    </citation>
    <scope>NUCLEOTIDE SEQUENCE [LARGE SCALE GENOMIC DNA]</scope>
    <source>
        <strain evidence="1">Bd21</strain>
        <strain evidence="2">cv. Bd21</strain>
    </source>
</reference>
<dbReference type="RefSeq" id="XP_003579938.1">
    <property type="nucleotide sequence ID" value="XM_003579890.4"/>
</dbReference>
<accession>I1IYP1</accession>
<dbReference type="PANTHER" id="PTHR46932:SF20">
    <property type="entry name" value="HMA DOMAIN-CONTAINING PROTEIN"/>
    <property type="match status" value="1"/>
</dbReference>
<dbReference type="Gramene" id="KQJ83085">
    <property type="protein sequence ID" value="KQJ83085"/>
    <property type="gene ID" value="BRADI_5g12960v3"/>
</dbReference>
<dbReference type="STRING" id="15368.I1IYP1"/>
<dbReference type="Gene3D" id="3.30.70.100">
    <property type="match status" value="1"/>
</dbReference>
<protein>
    <recommendedName>
        <fullName evidence="4">HMA domain-containing protein</fullName>
    </recommendedName>
</protein>
<dbReference type="OrthoDB" id="692521at2759"/>
<proteinExistence type="predicted"/>
<dbReference type="EnsemblPlants" id="KQJ83085">
    <property type="protein sequence ID" value="KQJ83085"/>
    <property type="gene ID" value="BRADI_5g12960v3"/>
</dbReference>
<dbReference type="GeneID" id="100833023"/>
<evidence type="ECO:0000313" key="1">
    <source>
        <dbReference type="EMBL" id="KQJ83085.1"/>
    </source>
</evidence>
<dbReference type="eggNOG" id="KOG0017">
    <property type="taxonomic scope" value="Eukaryota"/>
</dbReference>
<evidence type="ECO:0000313" key="3">
    <source>
        <dbReference type="Proteomes" id="UP000008810"/>
    </source>
</evidence>
<dbReference type="EMBL" id="CM000884">
    <property type="protein sequence ID" value="KQJ83085.1"/>
    <property type="molecule type" value="Genomic_DNA"/>
</dbReference>
<dbReference type="HOGENOM" id="CLU_092610_2_2_1"/>
<organism evidence="2">
    <name type="scientific">Brachypodium distachyon</name>
    <name type="common">Purple false brome</name>
    <name type="synonym">Trachynia distachya</name>
    <dbReference type="NCBI Taxonomy" id="15368"/>
    <lineage>
        <taxon>Eukaryota</taxon>
        <taxon>Viridiplantae</taxon>
        <taxon>Streptophyta</taxon>
        <taxon>Embryophyta</taxon>
        <taxon>Tracheophyta</taxon>
        <taxon>Spermatophyta</taxon>
        <taxon>Magnoliopsida</taxon>
        <taxon>Liliopsida</taxon>
        <taxon>Poales</taxon>
        <taxon>Poaceae</taxon>
        <taxon>BOP clade</taxon>
        <taxon>Pooideae</taxon>
        <taxon>Stipodae</taxon>
        <taxon>Brachypodieae</taxon>
        <taxon>Brachypodium</taxon>
    </lineage>
</organism>
<evidence type="ECO:0008006" key="4">
    <source>
        <dbReference type="Google" id="ProtNLM"/>
    </source>
</evidence>
<gene>
    <name evidence="2" type="primary">LOC100833023</name>
    <name evidence="1" type="ORF">BRADI_5g12960v3</name>
</gene>
<dbReference type="InterPro" id="IPR042885">
    <property type="entry name" value="HIPP47/16"/>
</dbReference>
<dbReference type="PANTHER" id="PTHR46932">
    <property type="entry name" value="HEAVY METAL-ASSOCIATED ISOPRENYLATED PLANT PROTEIN 47"/>
    <property type="match status" value="1"/>
</dbReference>
<dbReference type="Proteomes" id="UP000008810">
    <property type="component" value="Chromosome 5"/>
</dbReference>
<dbReference type="AlphaFoldDB" id="I1IYP1"/>
<keyword evidence="3" id="KW-1185">Reference proteome</keyword>
<sequence length="115" mass="12615">MKQKTVISLSMPNEKSRSKAMAIAARIPGVISVGITGDGKDMLEVVGVSVDPVSLVCCLRNKKLGHAQIVKVEEVKDKEEKKKPEYQPLYYCYPAYPPAPHLVPYDEPPTGCAIM</sequence>
<dbReference type="KEGG" id="bdi:100833023"/>